<dbReference type="EMBL" id="PJQM01000128">
    <property type="protein sequence ID" value="RCI06559.1"/>
    <property type="molecule type" value="Genomic_DNA"/>
</dbReference>
<keyword evidence="3" id="KW-0010">Activator</keyword>
<keyword evidence="10" id="KW-1185">Reference proteome</keyword>
<comment type="caution">
    <text evidence="9">The sequence shown here is derived from an EMBL/GenBank/DDBJ whole genome shotgun (WGS) entry which is preliminary data.</text>
</comment>
<feature type="domain" description="BHLH" evidence="8">
    <location>
        <begin position="60"/>
        <end position="112"/>
    </location>
</feature>
<dbReference type="GO" id="GO:0090575">
    <property type="term" value="C:RNA polymerase II transcription regulator complex"/>
    <property type="evidence" value="ECO:0007669"/>
    <property type="project" value="TreeGrafter"/>
</dbReference>
<name>A0A367KWH6_RHIST</name>
<dbReference type="Proteomes" id="UP000253551">
    <property type="component" value="Unassembled WGS sequence"/>
</dbReference>
<evidence type="ECO:0000313" key="9">
    <source>
        <dbReference type="EMBL" id="RCI06559.1"/>
    </source>
</evidence>
<dbReference type="PROSITE" id="PS50888">
    <property type="entry name" value="BHLH"/>
    <property type="match status" value="1"/>
</dbReference>
<evidence type="ECO:0000256" key="5">
    <source>
        <dbReference type="ARBA" id="ARBA00023242"/>
    </source>
</evidence>
<keyword evidence="4" id="KW-0804">Transcription</keyword>
<feature type="coiled-coil region" evidence="6">
    <location>
        <begin position="114"/>
        <end position="143"/>
    </location>
</feature>
<keyword evidence="1" id="KW-0805">Transcription regulation</keyword>
<dbReference type="GO" id="GO:0003700">
    <property type="term" value="F:DNA-binding transcription factor activity"/>
    <property type="evidence" value="ECO:0007669"/>
    <property type="project" value="TreeGrafter"/>
</dbReference>
<dbReference type="InterPro" id="IPR036638">
    <property type="entry name" value="HLH_DNA-bd_sf"/>
</dbReference>
<dbReference type="PANTHER" id="PTHR10328:SF3">
    <property type="entry name" value="PROTEIN MAX"/>
    <property type="match status" value="1"/>
</dbReference>
<sequence>MTQFAKPDSLFTNTDTTPLSNSNLVEESTCETSSAVEDGSYQENPSDDRLSIQNPPSRIKRRAEHNATERARRESLNNKFQCLAQALPNLMNYRRPSKSQIVEKALDWVRQSTLREHRYQLEILQLQRENEQLKDESAYSQQQIQHTFSLDTSLISHRSNSSNGWSKTNCLCQMPRSEEMTRQNIRDRADNGYNTFYDKTEYHPTFEQNSPESDQSQFQPVFLNYSLYVFEFQDSSLTNQPDMKYSPSWT</sequence>
<dbReference type="Pfam" id="PF00010">
    <property type="entry name" value="HLH"/>
    <property type="match status" value="1"/>
</dbReference>
<keyword evidence="6" id="KW-0175">Coiled coil</keyword>
<dbReference type="GO" id="GO:0045944">
    <property type="term" value="P:positive regulation of transcription by RNA polymerase II"/>
    <property type="evidence" value="ECO:0007669"/>
    <property type="project" value="TreeGrafter"/>
</dbReference>
<reference evidence="9 10" key="1">
    <citation type="journal article" date="2018" name="G3 (Bethesda)">
        <title>Phylogenetic and Phylogenomic Definition of Rhizopus Species.</title>
        <authorList>
            <person name="Gryganskyi A.P."/>
            <person name="Golan J."/>
            <person name="Dolatabadi S."/>
            <person name="Mondo S."/>
            <person name="Robb S."/>
            <person name="Idnurm A."/>
            <person name="Muszewska A."/>
            <person name="Steczkiewicz K."/>
            <person name="Masonjones S."/>
            <person name="Liao H.L."/>
            <person name="Gajdeczka M.T."/>
            <person name="Anike F."/>
            <person name="Vuek A."/>
            <person name="Anishchenko I.M."/>
            <person name="Voigt K."/>
            <person name="de Hoog G.S."/>
            <person name="Smith M.E."/>
            <person name="Heitman J."/>
            <person name="Vilgalys R."/>
            <person name="Stajich J.E."/>
        </authorList>
    </citation>
    <scope>NUCLEOTIDE SEQUENCE [LARGE SCALE GENOMIC DNA]</scope>
    <source>
        <strain evidence="9 10">LSU 92-RS-03</strain>
    </source>
</reference>
<dbReference type="AlphaFoldDB" id="A0A367KWH6"/>
<dbReference type="PANTHER" id="PTHR10328">
    <property type="entry name" value="PROTEIN MAX MYC-ASSOCIATED FACTOR X"/>
    <property type="match status" value="1"/>
</dbReference>
<feature type="region of interest" description="Disordered" evidence="7">
    <location>
        <begin position="1"/>
        <end position="54"/>
    </location>
</feature>
<evidence type="ECO:0000313" key="10">
    <source>
        <dbReference type="Proteomes" id="UP000253551"/>
    </source>
</evidence>
<evidence type="ECO:0000256" key="3">
    <source>
        <dbReference type="ARBA" id="ARBA00023159"/>
    </source>
</evidence>
<protein>
    <recommendedName>
        <fullName evidence="8">BHLH domain-containing protein</fullName>
    </recommendedName>
</protein>
<gene>
    <name evidence="9" type="ORF">CU098_012696</name>
</gene>
<evidence type="ECO:0000256" key="6">
    <source>
        <dbReference type="SAM" id="Coils"/>
    </source>
</evidence>
<proteinExistence type="predicted"/>
<dbReference type="SUPFAM" id="SSF47459">
    <property type="entry name" value="HLH, helix-loop-helix DNA-binding domain"/>
    <property type="match status" value="1"/>
</dbReference>
<dbReference type="SMART" id="SM00353">
    <property type="entry name" value="HLH"/>
    <property type="match status" value="1"/>
</dbReference>
<evidence type="ECO:0000259" key="8">
    <source>
        <dbReference type="PROSITE" id="PS50888"/>
    </source>
</evidence>
<evidence type="ECO:0000256" key="2">
    <source>
        <dbReference type="ARBA" id="ARBA00023125"/>
    </source>
</evidence>
<evidence type="ECO:0000256" key="7">
    <source>
        <dbReference type="SAM" id="MobiDB-lite"/>
    </source>
</evidence>
<organism evidence="9 10">
    <name type="scientific">Rhizopus stolonifer</name>
    <name type="common">Rhizopus nigricans</name>
    <dbReference type="NCBI Taxonomy" id="4846"/>
    <lineage>
        <taxon>Eukaryota</taxon>
        <taxon>Fungi</taxon>
        <taxon>Fungi incertae sedis</taxon>
        <taxon>Mucoromycota</taxon>
        <taxon>Mucoromycotina</taxon>
        <taxon>Mucoromycetes</taxon>
        <taxon>Mucorales</taxon>
        <taxon>Mucorineae</taxon>
        <taxon>Rhizopodaceae</taxon>
        <taxon>Rhizopus</taxon>
    </lineage>
</organism>
<feature type="compositionally biased region" description="Polar residues" evidence="7">
    <location>
        <begin position="10"/>
        <end position="35"/>
    </location>
</feature>
<dbReference type="Gene3D" id="4.10.280.10">
    <property type="entry name" value="Helix-loop-helix DNA-binding domain"/>
    <property type="match status" value="1"/>
</dbReference>
<evidence type="ECO:0000256" key="4">
    <source>
        <dbReference type="ARBA" id="ARBA00023163"/>
    </source>
</evidence>
<evidence type="ECO:0000256" key="1">
    <source>
        <dbReference type="ARBA" id="ARBA00023015"/>
    </source>
</evidence>
<dbReference type="GO" id="GO:0003677">
    <property type="term" value="F:DNA binding"/>
    <property type="evidence" value="ECO:0007669"/>
    <property type="project" value="UniProtKB-KW"/>
</dbReference>
<dbReference type="GO" id="GO:0046983">
    <property type="term" value="F:protein dimerization activity"/>
    <property type="evidence" value="ECO:0007669"/>
    <property type="project" value="InterPro"/>
</dbReference>
<dbReference type="OrthoDB" id="8964853at2759"/>
<accession>A0A367KWH6</accession>
<dbReference type="InterPro" id="IPR011598">
    <property type="entry name" value="bHLH_dom"/>
</dbReference>
<keyword evidence="5" id="KW-0539">Nucleus</keyword>
<keyword evidence="2" id="KW-0238">DNA-binding</keyword>
<dbReference type="STRING" id="4846.A0A367KWH6"/>